<evidence type="ECO:0000313" key="2">
    <source>
        <dbReference type="EMBL" id="MBA9073799.1"/>
    </source>
</evidence>
<dbReference type="Gene3D" id="3.40.30.10">
    <property type="entry name" value="Glutaredoxin"/>
    <property type="match status" value="1"/>
</dbReference>
<gene>
    <name evidence="2" type="ORF">GGR22_001925</name>
</gene>
<feature type="chain" id="PRO_5046225208" description="Tetratricopeptide repeat protein" evidence="1">
    <location>
        <begin position="19"/>
        <end position="761"/>
    </location>
</feature>
<protein>
    <recommendedName>
        <fullName evidence="4">Tetratricopeptide repeat protein</fullName>
    </recommendedName>
</protein>
<dbReference type="SUPFAM" id="SSF48452">
    <property type="entry name" value="TPR-like"/>
    <property type="match status" value="1"/>
</dbReference>
<reference evidence="2 3" key="1">
    <citation type="submission" date="2020-08" db="EMBL/GenBank/DDBJ databases">
        <title>Genomic Encyclopedia of Type Strains, Phase IV (KMG-IV): sequencing the most valuable type-strain genomes for metagenomic binning, comparative biology and taxonomic classification.</title>
        <authorList>
            <person name="Goeker M."/>
        </authorList>
    </citation>
    <scope>NUCLEOTIDE SEQUENCE [LARGE SCALE GENOMIC DNA]</scope>
    <source>
        <strain evidence="2 3">DSM 100397</strain>
    </source>
</reference>
<evidence type="ECO:0000256" key="1">
    <source>
        <dbReference type="SAM" id="SignalP"/>
    </source>
</evidence>
<dbReference type="RefSeq" id="WP_182493437.1">
    <property type="nucleotide sequence ID" value="NZ_JACJIS010000001.1"/>
</dbReference>
<keyword evidence="1" id="KW-0732">Signal</keyword>
<name>A0ABR6DQT6_9FLAO</name>
<dbReference type="Gene3D" id="1.25.40.10">
    <property type="entry name" value="Tetratricopeptide repeat domain"/>
    <property type="match status" value="1"/>
</dbReference>
<comment type="caution">
    <text evidence="2">The sequence shown here is derived from an EMBL/GenBank/DDBJ whole genome shotgun (WGS) entry which is preliminary data.</text>
</comment>
<organism evidence="2 3">
    <name type="scientific">Flavobacterium gossypii</name>
    <dbReference type="NCBI Taxonomy" id="1646119"/>
    <lineage>
        <taxon>Bacteria</taxon>
        <taxon>Pseudomonadati</taxon>
        <taxon>Bacteroidota</taxon>
        <taxon>Flavobacteriia</taxon>
        <taxon>Flavobacteriales</taxon>
        <taxon>Flavobacteriaceae</taxon>
        <taxon>Flavobacterium</taxon>
    </lineage>
</organism>
<accession>A0ABR6DQT6</accession>
<keyword evidence="3" id="KW-1185">Reference proteome</keyword>
<feature type="signal peptide" evidence="1">
    <location>
        <begin position="1"/>
        <end position="18"/>
    </location>
</feature>
<sequence length="761" mass="86025">MKKYSVGLLLFLSAISYAQNKIEKTTYISNSYGQDIKLNLHENNQYELVVFYGNYEIKNDTLHLNNNHSEGSDFSVAFSSDSNPSLGKVKVNLKGVASYYSGLHIGTQTGNSEPTYKSISDLGGEMNFDETELNFEINKSDYFYLAKEDYNGETTLYKYALPRGTNKIEIEYNANYLGQIKLQGYLNEKNELVVSEKNKKSPITFVPESRKPKAVESQVKPLETKKETSWTYPGKADLYGLAADTTAMVASDFKLVVQDNLQKALEATKKTPQKFLVVSYEPDDKNAKTAFDAFIQNQQYAIGGYSYEYNADYDKYNYYLATAKDKSWASKNKITDNPSTIIMDADGTILGQIKGSLSKNESLFSVYYSSIGDQLKLVKAKIDLNKALNSKKTKDSEIVKKMVPLSESNSGWAISPPMVTTAVAVPAEKVVEEEVPVEVAEVAVDTVAAYPAYYDQNEAVYTKVDFDKKKLLAAWSRIVDSHSKDAAPDMDFVKVALAEIQNSGFYYSLFNEGRPFDETNFKAIDYLLKHYDAILQEQKTASGQGEMVDYYGDYAPTIETQLPTAISNGISQLSEKTTDEYQNRMMAVYKKTVEKKSDDYNATIEYLRVLQGFAESTNKESQFIEEYDAFYKKTFKGRQNEIEILDEMYSTPGKGYQTYNDWSSFKNSFSNASNEAAWFVVQKAKNPESIKKAIQWSESSLRIEKNNPYYLDTLAQLYYKNGEKQKAIATQEQALKFSQDMGDETKADLESVLEKMKNGTY</sequence>
<evidence type="ECO:0008006" key="4">
    <source>
        <dbReference type="Google" id="ProtNLM"/>
    </source>
</evidence>
<proteinExistence type="predicted"/>
<dbReference type="Proteomes" id="UP000555003">
    <property type="component" value="Unassembled WGS sequence"/>
</dbReference>
<evidence type="ECO:0000313" key="3">
    <source>
        <dbReference type="Proteomes" id="UP000555003"/>
    </source>
</evidence>
<dbReference type="EMBL" id="JACJIS010000001">
    <property type="protein sequence ID" value="MBA9073799.1"/>
    <property type="molecule type" value="Genomic_DNA"/>
</dbReference>
<dbReference type="InterPro" id="IPR011990">
    <property type="entry name" value="TPR-like_helical_dom_sf"/>
</dbReference>